<dbReference type="InterPro" id="IPR002156">
    <property type="entry name" value="RNaseH_domain"/>
</dbReference>
<dbReference type="InterPro" id="IPR044730">
    <property type="entry name" value="RNase_H-like_dom_plant"/>
</dbReference>
<sequence length="155" mass="17988">MDHRWVIPIKQEVLVFLETSMVKLFLVFTSHWTQQLVLKLRHWACFMVCKWLRSSGFEVETETDSLVLFNMVTGKIQISWRVDPLIRHIQHFMAHGGSQLSHIYREANGVADILAKLRNGLTSSHITFSSLSIPNCIVEAFRLDELELPSLRKLK</sequence>
<feature type="domain" description="RNase H type-1" evidence="1">
    <location>
        <begin position="59"/>
        <end position="116"/>
    </location>
</feature>
<dbReference type="Pfam" id="PF13456">
    <property type="entry name" value="RVT_3"/>
    <property type="match status" value="1"/>
</dbReference>
<gene>
    <name evidence="2" type="ORF">ACH5RR_037372</name>
</gene>
<comment type="caution">
    <text evidence="2">The sequence shown here is derived from an EMBL/GenBank/DDBJ whole genome shotgun (WGS) entry which is preliminary data.</text>
</comment>
<reference evidence="2 3" key="1">
    <citation type="submission" date="2024-11" db="EMBL/GenBank/DDBJ databases">
        <title>A near-complete genome assembly of Cinchona calisaya.</title>
        <authorList>
            <person name="Lian D.C."/>
            <person name="Zhao X.W."/>
            <person name="Wei L."/>
        </authorList>
    </citation>
    <scope>NUCLEOTIDE SEQUENCE [LARGE SCALE GENOMIC DNA]</scope>
    <source>
        <tissue evidence="2">Nenye</tissue>
    </source>
</reference>
<evidence type="ECO:0000313" key="2">
    <source>
        <dbReference type="EMBL" id="KAL3502923.1"/>
    </source>
</evidence>
<dbReference type="PANTHER" id="PTHR47723">
    <property type="entry name" value="OS05G0353850 PROTEIN"/>
    <property type="match status" value="1"/>
</dbReference>
<dbReference type="Proteomes" id="UP001630127">
    <property type="component" value="Unassembled WGS sequence"/>
</dbReference>
<dbReference type="InterPro" id="IPR053151">
    <property type="entry name" value="RNase_H-like"/>
</dbReference>
<evidence type="ECO:0000259" key="1">
    <source>
        <dbReference type="Pfam" id="PF13456"/>
    </source>
</evidence>
<dbReference type="SUPFAM" id="SSF53098">
    <property type="entry name" value="Ribonuclease H-like"/>
    <property type="match status" value="1"/>
</dbReference>
<proteinExistence type="predicted"/>
<evidence type="ECO:0000313" key="3">
    <source>
        <dbReference type="Proteomes" id="UP001630127"/>
    </source>
</evidence>
<keyword evidence="3" id="KW-1185">Reference proteome</keyword>
<accession>A0ABD2YBH0</accession>
<dbReference type="PANTHER" id="PTHR47723:SF19">
    <property type="entry name" value="POLYNUCLEOTIDYL TRANSFERASE, RIBONUCLEASE H-LIKE SUPERFAMILY PROTEIN"/>
    <property type="match status" value="1"/>
</dbReference>
<dbReference type="InterPro" id="IPR036397">
    <property type="entry name" value="RNaseH_sf"/>
</dbReference>
<dbReference type="EMBL" id="JBJUIK010000015">
    <property type="protein sequence ID" value="KAL3502923.1"/>
    <property type="molecule type" value="Genomic_DNA"/>
</dbReference>
<dbReference type="CDD" id="cd06222">
    <property type="entry name" value="RNase_H_like"/>
    <property type="match status" value="1"/>
</dbReference>
<dbReference type="InterPro" id="IPR012337">
    <property type="entry name" value="RNaseH-like_sf"/>
</dbReference>
<protein>
    <recommendedName>
        <fullName evidence="1">RNase H type-1 domain-containing protein</fullName>
    </recommendedName>
</protein>
<dbReference type="AlphaFoldDB" id="A0ABD2YBH0"/>
<name>A0ABD2YBH0_9GENT</name>
<organism evidence="2 3">
    <name type="scientific">Cinchona calisaya</name>
    <dbReference type="NCBI Taxonomy" id="153742"/>
    <lineage>
        <taxon>Eukaryota</taxon>
        <taxon>Viridiplantae</taxon>
        <taxon>Streptophyta</taxon>
        <taxon>Embryophyta</taxon>
        <taxon>Tracheophyta</taxon>
        <taxon>Spermatophyta</taxon>
        <taxon>Magnoliopsida</taxon>
        <taxon>eudicotyledons</taxon>
        <taxon>Gunneridae</taxon>
        <taxon>Pentapetalae</taxon>
        <taxon>asterids</taxon>
        <taxon>lamiids</taxon>
        <taxon>Gentianales</taxon>
        <taxon>Rubiaceae</taxon>
        <taxon>Cinchonoideae</taxon>
        <taxon>Cinchoneae</taxon>
        <taxon>Cinchona</taxon>
    </lineage>
</organism>
<dbReference type="Gene3D" id="3.30.420.10">
    <property type="entry name" value="Ribonuclease H-like superfamily/Ribonuclease H"/>
    <property type="match status" value="1"/>
</dbReference>